<dbReference type="Proteomes" id="UP001164539">
    <property type="component" value="Chromosome 3"/>
</dbReference>
<protein>
    <submittedName>
        <fullName evidence="1">2-hydroxyisoflavanone dehydratase</fullName>
    </submittedName>
</protein>
<evidence type="ECO:0000313" key="1">
    <source>
        <dbReference type="EMBL" id="KAJ4722411.1"/>
    </source>
</evidence>
<proteinExistence type="predicted"/>
<reference evidence="1 2" key="1">
    <citation type="journal article" date="2023" name="Science">
        <title>Complex scaffold remodeling in plant triterpene biosynthesis.</title>
        <authorList>
            <person name="De La Pena R."/>
            <person name="Hodgson H."/>
            <person name="Liu J.C."/>
            <person name="Stephenson M.J."/>
            <person name="Martin A.C."/>
            <person name="Owen C."/>
            <person name="Harkess A."/>
            <person name="Leebens-Mack J."/>
            <person name="Jimenez L.E."/>
            <person name="Osbourn A."/>
            <person name="Sattely E.S."/>
        </authorList>
    </citation>
    <scope>NUCLEOTIDE SEQUENCE [LARGE SCALE GENOMIC DNA]</scope>
    <source>
        <strain evidence="2">cv. JPN11</strain>
        <tissue evidence="1">Leaf</tissue>
    </source>
</reference>
<dbReference type="EMBL" id="CM051396">
    <property type="protein sequence ID" value="KAJ4722411.1"/>
    <property type="molecule type" value="Genomic_DNA"/>
</dbReference>
<gene>
    <name evidence="1" type="ORF">OWV82_005913</name>
</gene>
<evidence type="ECO:0000313" key="2">
    <source>
        <dbReference type="Proteomes" id="UP001164539"/>
    </source>
</evidence>
<comment type="caution">
    <text evidence="1">The sequence shown here is derived from an EMBL/GenBank/DDBJ whole genome shotgun (WGS) entry which is preliminary data.</text>
</comment>
<accession>A0ACC1YFX7</accession>
<organism evidence="1 2">
    <name type="scientific">Melia azedarach</name>
    <name type="common">Chinaberry tree</name>
    <dbReference type="NCBI Taxonomy" id="155640"/>
    <lineage>
        <taxon>Eukaryota</taxon>
        <taxon>Viridiplantae</taxon>
        <taxon>Streptophyta</taxon>
        <taxon>Embryophyta</taxon>
        <taxon>Tracheophyta</taxon>
        <taxon>Spermatophyta</taxon>
        <taxon>Magnoliopsida</taxon>
        <taxon>eudicotyledons</taxon>
        <taxon>Gunneridae</taxon>
        <taxon>Pentapetalae</taxon>
        <taxon>rosids</taxon>
        <taxon>malvids</taxon>
        <taxon>Sapindales</taxon>
        <taxon>Meliaceae</taxon>
        <taxon>Melia</taxon>
    </lineage>
</organism>
<sequence>MASTTKEVVKEIAPLVRVYKDGSVERLDLGSHYVPPSPDRPDSTTSVSSKDIIISNNPDISARLYLPNLTQPHQKLPILVYFHGGAFCIGSAFSFFDHRYLNNLVSQAQVVAVSVEYRLAPEHPLPAAYEDCWAALQWVASHYEGDSNNKEPWLSNYGDFNRLYLGGDSAGGNIGHNIAMRAGEEGLSWGVKICGAILVQPYFWGSIPIGSESGEKNFQYLIWEFSYPSAPGGIDNVLVNPVGPGKPSLAKLGCCRLLEK</sequence>
<name>A0ACC1YFX7_MELAZ</name>
<keyword evidence="2" id="KW-1185">Reference proteome</keyword>